<feature type="transmembrane region" description="Helical" evidence="1">
    <location>
        <begin position="20"/>
        <end position="41"/>
    </location>
</feature>
<dbReference type="eggNOG" id="ENOG5031YJE">
    <property type="taxonomic scope" value="Bacteria"/>
</dbReference>
<gene>
    <name evidence="2" type="ordered locus">MCJ_005820</name>
</gene>
<feature type="transmembrane region" description="Helical" evidence="1">
    <location>
        <begin position="98"/>
        <end position="117"/>
    </location>
</feature>
<evidence type="ECO:0000313" key="3">
    <source>
        <dbReference type="Proteomes" id="UP000001491"/>
    </source>
</evidence>
<feature type="transmembrane region" description="Helical" evidence="1">
    <location>
        <begin position="123"/>
        <end position="149"/>
    </location>
</feature>
<organism evidence="2 3">
    <name type="scientific">Mesomycoplasma conjunctivae (strain ATCC 25834 / NCTC 10147 / HRC/581)</name>
    <name type="common">Mycoplasma conjunctivae</name>
    <dbReference type="NCBI Taxonomy" id="572263"/>
    <lineage>
        <taxon>Bacteria</taxon>
        <taxon>Bacillati</taxon>
        <taxon>Mycoplasmatota</taxon>
        <taxon>Mycoplasmoidales</taxon>
        <taxon>Metamycoplasmataceae</taxon>
        <taxon>Mesomycoplasma</taxon>
    </lineage>
</organism>
<name>C5J716_MESCH</name>
<keyword evidence="1" id="KW-1133">Transmembrane helix</keyword>
<dbReference type="EMBL" id="FM864216">
    <property type="protein sequence ID" value="CAT05279.1"/>
    <property type="molecule type" value="Genomic_DNA"/>
</dbReference>
<keyword evidence="1" id="KW-0812">Transmembrane</keyword>
<evidence type="ECO:0000313" key="2">
    <source>
        <dbReference type="EMBL" id="CAT05279.1"/>
    </source>
</evidence>
<feature type="transmembrane region" description="Helical" evidence="1">
    <location>
        <begin position="224"/>
        <end position="249"/>
    </location>
</feature>
<dbReference type="Proteomes" id="UP000001491">
    <property type="component" value="Chromosome"/>
</dbReference>
<dbReference type="KEGG" id="mco:MCJ_005820"/>
<reference evidence="3" key="1">
    <citation type="journal article" date="2009" name="BMC Bioinformatics">
        <title>The Mycoplasma conjunctivae genome sequencing, annotation and analysis.</title>
        <authorList>
            <person name="Calderon-Copete S.P."/>
            <person name="Wigger G."/>
            <person name="Wunderlin C."/>
            <person name="Schmidheini T."/>
            <person name="Frey J."/>
            <person name="Quail M.A."/>
            <person name="Falquet L."/>
        </authorList>
    </citation>
    <scope>NUCLEOTIDE SEQUENCE [LARGE SCALE GENOMIC DNA]</scope>
    <source>
        <strain evidence="3">ATCC 25834 / NCTC 10147 / HRC/581</strain>
    </source>
</reference>
<dbReference type="HOGENOM" id="CLU_083587_0_0_14"/>
<protein>
    <submittedName>
        <fullName evidence="2">Uncharacterized protein</fullName>
    </submittedName>
</protein>
<evidence type="ECO:0000256" key="1">
    <source>
        <dbReference type="SAM" id="Phobius"/>
    </source>
</evidence>
<accession>C5J716</accession>
<dbReference type="NCBIfam" id="NF046009">
    <property type="entry name" value="MAGa3780_fam"/>
    <property type="match status" value="1"/>
</dbReference>
<dbReference type="AlphaFoldDB" id="C5J716"/>
<sequence length="272" mass="31661">MKKFLNPSKNLEDKNIKNIFIVIGIIILITTLAFLIMDAIVKLPNEIEKTFSGTYVSFKHILKGFSLITYFTNQSNIILALAFLVLGIWPNKRVARNFFFSSIIWISITFVIYWALISWNTSAWSHVAAAFESIFLHLIHPVIGFLALIVFRREFIVSQQLYLKLSLYIFGYFFALLILYFSTYKLYTYPEGKHYPSGQTIYDGAVVYNFINFKRPFFYNGSNLALIIILDILIFLIAFLIPISVSLFWQIVLKLQVDKSASFKQLFNKFKR</sequence>
<feature type="transmembrane region" description="Helical" evidence="1">
    <location>
        <begin position="161"/>
        <end position="181"/>
    </location>
</feature>
<proteinExistence type="predicted"/>
<feature type="transmembrane region" description="Helical" evidence="1">
    <location>
        <begin position="61"/>
        <end position="86"/>
    </location>
</feature>
<keyword evidence="1" id="KW-0472">Membrane</keyword>
<keyword evidence="3" id="KW-1185">Reference proteome</keyword>